<keyword evidence="2" id="KW-1133">Transmembrane helix</keyword>
<reference evidence="3" key="2">
    <citation type="submission" date="2023-03" db="EMBL/GenBank/DDBJ databases">
        <authorList>
            <person name="Inwood S.N."/>
            <person name="Skelly J.G."/>
            <person name="Guhlin J."/>
            <person name="Harrop T.W.R."/>
            <person name="Goldson S.G."/>
            <person name="Dearden P.K."/>
        </authorList>
    </citation>
    <scope>NUCLEOTIDE SEQUENCE</scope>
    <source>
        <strain evidence="3">Irish</strain>
        <tissue evidence="3">Whole body</tissue>
    </source>
</reference>
<dbReference type="GO" id="GO:0016020">
    <property type="term" value="C:membrane"/>
    <property type="evidence" value="ECO:0007669"/>
    <property type="project" value="TreeGrafter"/>
</dbReference>
<feature type="compositionally biased region" description="Low complexity" evidence="1">
    <location>
        <begin position="321"/>
        <end position="330"/>
    </location>
</feature>
<reference evidence="3" key="1">
    <citation type="journal article" date="2023" name="bioRxiv">
        <title>Scaffold-level genome assemblies of two parasitoid biocontrol wasps reveal the parthenogenesis mechanism and an associated novel virus.</title>
        <authorList>
            <person name="Inwood S."/>
            <person name="Skelly J."/>
            <person name="Guhlin J."/>
            <person name="Harrop T."/>
            <person name="Goldson S."/>
            <person name="Dearden P."/>
        </authorList>
    </citation>
    <scope>NUCLEOTIDE SEQUENCE</scope>
    <source>
        <strain evidence="3">Irish</strain>
        <tissue evidence="3">Whole body</tissue>
    </source>
</reference>
<evidence type="ECO:0000256" key="2">
    <source>
        <dbReference type="SAM" id="Phobius"/>
    </source>
</evidence>
<dbReference type="PANTHER" id="PTHR21879">
    <property type="entry name" value="FI03362P-RELATED-RELATED"/>
    <property type="match status" value="1"/>
</dbReference>
<evidence type="ECO:0000313" key="4">
    <source>
        <dbReference type="Proteomes" id="UP001168990"/>
    </source>
</evidence>
<feature type="region of interest" description="Disordered" evidence="1">
    <location>
        <begin position="298"/>
        <end position="339"/>
    </location>
</feature>
<dbReference type="InterPro" id="IPR012464">
    <property type="entry name" value="DUF1676"/>
</dbReference>
<evidence type="ECO:0000313" key="3">
    <source>
        <dbReference type="EMBL" id="KAK0164954.1"/>
    </source>
</evidence>
<dbReference type="EMBL" id="JAQQBS010001422">
    <property type="protein sequence ID" value="KAK0164954.1"/>
    <property type="molecule type" value="Genomic_DNA"/>
</dbReference>
<sequence>MVTDKIYLSNHYLSLGQNKNASYHIVVYLNSIGFVNGSDSLVKSSRDFRTNIGLYNDTKIVERHIFDYRKNGIRLDINLVSGVNNSISEEDDGFPMPPFRALGHCVMDLSAMCIRNRIARYIDTVGRLDKIILFGNAVKFVKVRELPKTTFSHRSLNPVDKINRSINDFFDKFALRITLPGWNKRKEQNQIDFMFDDDDLVEGRGKGGGGGGKGGKGGGKCKQMMMCMMMGLKMKMVGMVGLMMVKGMMMAGISMMMTKAMLLMKLMNLKGSGGGGGHDSGSGGMLKEIVLLTKAASGGGGGGGGGHGSSGGSSYNPSPPSTYGAPPSSAGSGGYAGGGSSGWGRSFDNRLPMKTFVANDNSQELTDNLSIINSYPDLKHSNHLQSIDSHDYVGEVLEPVEIEDHEKYLAIDHADNEKITNTKTEWENKNDDANRVYAKYWENYEVANKLWDSNGPIVASKVSSIEQLN</sequence>
<organism evidence="3 4">
    <name type="scientific">Microctonus aethiopoides</name>
    <dbReference type="NCBI Taxonomy" id="144406"/>
    <lineage>
        <taxon>Eukaryota</taxon>
        <taxon>Metazoa</taxon>
        <taxon>Ecdysozoa</taxon>
        <taxon>Arthropoda</taxon>
        <taxon>Hexapoda</taxon>
        <taxon>Insecta</taxon>
        <taxon>Pterygota</taxon>
        <taxon>Neoptera</taxon>
        <taxon>Endopterygota</taxon>
        <taxon>Hymenoptera</taxon>
        <taxon>Apocrita</taxon>
        <taxon>Ichneumonoidea</taxon>
        <taxon>Braconidae</taxon>
        <taxon>Euphorinae</taxon>
        <taxon>Microctonus</taxon>
    </lineage>
</organism>
<keyword evidence="2" id="KW-0812">Transmembrane</keyword>
<dbReference type="Pfam" id="PF07898">
    <property type="entry name" value="DUF1676"/>
    <property type="match status" value="1"/>
</dbReference>
<evidence type="ECO:0000256" key="1">
    <source>
        <dbReference type="SAM" id="MobiDB-lite"/>
    </source>
</evidence>
<dbReference type="AlphaFoldDB" id="A0AA39F8J9"/>
<gene>
    <name evidence="3" type="ORF">PV328_003517</name>
</gene>
<feature type="transmembrane region" description="Helical" evidence="2">
    <location>
        <begin position="236"/>
        <end position="257"/>
    </location>
</feature>
<protein>
    <submittedName>
        <fullName evidence="3">Uncharacterized protein</fullName>
    </submittedName>
</protein>
<name>A0AA39F8J9_9HYME</name>
<proteinExistence type="predicted"/>
<accession>A0AA39F8J9</accession>
<keyword evidence="2" id="KW-0472">Membrane</keyword>
<comment type="caution">
    <text evidence="3">The sequence shown here is derived from an EMBL/GenBank/DDBJ whole genome shotgun (WGS) entry which is preliminary data.</text>
</comment>
<feature type="compositionally biased region" description="Gly residues" evidence="1">
    <location>
        <begin position="298"/>
        <end position="311"/>
    </location>
</feature>
<dbReference type="Proteomes" id="UP001168990">
    <property type="component" value="Unassembled WGS sequence"/>
</dbReference>
<keyword evidence="4" id="KW-1185">Reference proteome</keyword>